<dbReference type="Proteomes" id="UP001151081">
    <property type="component" value="Unassembled WGS sequence"/>
</dbReference>
<evidence type="ECO:0000313" key="3">
    <source>
        <dbReference type="Proteomes" id="UP001151081"/>
    </source>
</evidence>
<dbReference type="EMBL" id="JAGTJJ010000021">
    <property type="protein sequence ID" value="MDC3984510.1"/>
    <property type="molecule type" value="Genomic_DNA"/>
</dbReference>
<dbReference type="CDD" id="cd14740">
    <property type="entry name" value="PAAR_4"/>
    <property type="match status" value="1"/>
</dbReference>
<feature type="region of interest" description="Disordered" evidence="1">
    <location>
        <begin position="65"/>
        <end position="95"/>
    </location>
</feature>
<reference evidence="2 3" key="1">
    <citation type="submission" date="2021-04" db="EMBL/GenBank/DDBJ databases">
        <title>Genome analysis of Polyangium sp.</title>
        <authorList>
            <person name="Li Y."/>
            <person name="Wang J."/>
        </authorList>
    </citation>
    <scope>NUCLEOTIDE SEQUENCE [LARGE SCALE GENOMIC DNA]</scope>
    <source>
        <strain evidence="2 3">SDU14</strain>
    </source>
</reference>
<proteinExistence type="predicted"/>
<keyword evidence="3" id="KW-1185">Reference proteome</keyword>
<gene>
    <name evidence="2" type="ORF">KEG57_28645</name>
</gene>
<evidence type="ECO:0000256" key="1">
    <source>
        <dbReference type="SAM" id="MobiDB-lite"/>
    </source>
</evidence>
<accession>A0A9X3X8J0</accession>
<evidence type="ECO:0000313" key="2">
    <source>
        <dbReference type="EMBL" id="MDC3984510.1"/>
    </source>
</evidence>
<name>A0A9X3X8J0_9BACT</name>
<dbReference type="RefSeq" id="WP_272458994.1">
    <property type="nucleotide sequence ID" value="NZ_JAGTJJ010000021.1"/>
</dbReference>
<organism evidence="2 3">
    <name type="scientific">Polyangium jinanense</name>
    <dbReference type="NCBI Taxonomy" id="2829994"/>
    <lineage>
        <taxon>Bacteria</taxon>
        <taxon>Pseudomonadati</taxon>
        <taxon>Myxococcota</taxon>
        <taxon>Polyangia</taxon>
        <taxon>Polyangiales</taxon>
        <taxon>Polyangiaceae</taxon>
        <taxon>Polyangium</taxon>
    </lineage>
</organism>
<comment type="caution">
    <text evidence="2">The sequence shown here is derived from an EMBL/GenBank/DDBJ whole genome shotgun (WGS) entry which is preliminary data.</text>
</comment>
<sequence>MKPANLTFGQPVAKKGDQVVGVDTHIVMTPTPGGPVPTPTPMPFSGALDGNLSGNVFIENKPAATKGSTATNAPAHVPAGGPFQKPPGNKGTVQVGSSRVRINNKPAATNASAVMTCNDPVDAPNGNVISAGTVLVGE</sequence>
<dbReference type="AlphaFoldDB" id="A0A9X3X8J0"/>
<dbReference type="Gene3D" id="2.60.200.60">
    <property type="match status" value="1"/>
</dbReference>
<protein>
    <submittedName>
        <fullName evidence="2">PAAR domain-containing protein</fullName>
    </submittedName>
</protein>